<dbReference type="EMBL" id="FNBE01000009">
    <property type="protein sequence ID" value="SDG15811.1"/>
    <property type="molecule type" value="Genomic_DNA"/>
</dbReference>
<keyword evidence="3" id="KW-1185">Reference proteome</keyword>
<dbReference type="InterPro" id="IPR013974">
    <property type="entry name" value="SAF"/>
</dbReference>
<reference evidence="2 3" key="1">
    <citation type="submission" date="2016-10" db="EMBL/GenBank/DDBJ databases">
        <authorList>
            <person name="de Groot N.N."/>
        </authorList>
    </citation>
    <scope>NUCLEOTIDE SEQUENCE [LARGE SCALE GENOMIC DNA]</scope>
    <source>
        <strain evidence="2 3">CGMCC 4.3143</strain>
    </source>
</reference>
<gene>
    <name evidence="2" type="ORF">SAMN05216377_109181</name>
</gene>
<feature type="domain" description="SAF" evidence="1">
    <location>
        <begin position="50"/>
        <end position="112"/>
    </location>
</feature>
<evidence type="ECO:0000313" key="3">
    <source>
        <dbReference type="Proteomes" id="UP000198967"/>
    </source>
</evidence>
<dbReference type="Proteomes" id="UP000198967">
    <property type="component" value="Unassembled WGS sequence"/>
</dbReference>
<proteinExistence type="predicted"/>
<sequence>MSERRSRDLVGWFRAQAAWRRAVLLRRAVAAALALLAVVLAVRPAGTGTTDVVVVARDVAPGSVLTVADLAVRGWPSEIVPAGVVGAVDAAAGRVAAGALRTGEPVTDLRLAGPALAAAATGIADAAAVPVRLADPDVAALLTPGTRVDVITGGGAVLAESAVVLTVLDPATGPPGSAARGRSALVALPRERATRVAAASLSEEVAVTLRSHS</sequence>
<name>A0A1G7RYJ3_PSEOR</name>
<dbReference type="STRING" id="366584.SAMN05216377_109181"/>
<accession>A0A1G7RYJ3</accession>
<dbReference type="SMART" id="SM00858">
    <property type="entry name" value="SAF"/>
    <property type="match status" value="1"/>
</dbReference>
<protein>
    <submittedName>
        <fullName evidence="2">Flp pilus assembly protein CpaB</fullName>
    </submittedName>
</protein>
<dbReference type="OrthoDB" id="4808509at2"/>
<evidence type="ECO:0000313" key="2">
    <source>
        <dbReference type="EMBL" id="SDG15811.1"/>
    </source>
</evidence>
<evidence type="ECO:0000259" key="1">
    <source>
        <dbReference type="SMART" id="SM00858"/>
    </source>
</evidence>
<organism evidence="2 3">
    <name type="scientific">Pseudonocardia oroxyli</name>
    <dbReference type="NCBI Taxonomy" id="366584"/>
    <lineage>
        <taxon>Bacteria</taxon>
        <taxon>Bacillati</taxon>
        <taxon>Actinomycetota</taxon>
        <taxon>Actinomycetes</taxon>
        <taxon>Pseudonocardiales</taxon>
        <taxon>Pseudonocardiaceae</taxon>
        <taxon>Pseudonocardia</taxon>
    </lineage>
</organism>
<dbReference type="RefSeq" id="WP_093084803.1">
    <property type="nucleotide sequence ID" value="NZ_FNBE01000009.1"/>
</dbReference>
<dbReference type="Pfam" id="PF08666">
    <property type="entry name" value="SAF"/>
    <property type="match status" value="1"/>
</dbReference>
<dbReference type="AlphaFoldDB" id="A0A1G7RYJ3"/>